<dbReference type="AlphaFoldDB" id="A0A5B7AWQ0"/>
<organism evidence="10">
    <name type="scientific">Davidia involucrata</name>
    <name type="common">Dove tree</name>
    <dbReference type="NCBI Taxonomy" id="16924"/>
    <lineage>
        <taxon>Eukaryota</taxon>
        <taxon>Viridiplantae</taxon>
        <taxon>Streptophyta</taxon>
        <taxon>Embryophyta</taxon>
        <taxon>Tracheophyta</taxon>
        <taxon>Spermatophyta</taxon>
        <taxon>Magnoliopsida</taxon>
        <taxon>eudicotyledons</taxon>
        <taxon>Gunneridae</taxon>
        <taxon>Pentapetalae</taxon>
        <taxon>asterids</taxon>
        <taxon>Cornales</taxon>
        <taxon>Nyssaceae</taxon>
        <taxon>Davidia</taxon>
    </lineage>
</organism>
<keyword evidence="3 8" id="KW-0678">Repressor</keyword>
<dbReference type="EMBL" id="GHES01029976">
    <property type="protein sequence ID" value="MPA60535.1"/>
    <property type="molecule type" value="Transcribed_RNA"/>
</dbReference>
<evidence type="ECO:0000256" key="4">
    <source>
        <dbReference type="ARBA" id="ARBA00023015"/>
    </source>
</evidence>
<keyword evidence="5 8" id="KW-0804">Transcription</keyword>
<accession>A0A5B7AWQ0</accession>
<evidence type="ECO:0000259" key="9">
    <source>
        <dbReference type="PROSITE" id="PS51745"/>
    </source>
</evidence>
<evidence type="ECO:0000256" key="1">
    <source>
        <dbReference type="ARBA" id="ARBA00004123"/>
    </source>
</evidence>
<evidence type="ECO:0000256" key="3">
    <source>
        <dbReference type="ARBA" id="ARBA00022491"/>
    </source>
</evidence>
<comment type="subcellular location">
    <subcellularLocation>
        <location evidence="1 8">Nucleus</location>
    </subcellularLocation>
</comment>
<evidence type="ECO:0000256" key="8">
    <source>
        <dbReference type="RuleBase" id="RU004549"/>
    </source>
</evidence>
<reference evidence="10" key="1">
    <citation type="submission" date="2019-08" db="EMBL/GenBank/DDBJ databases">
        <title>Reference gene set and small RNA set construction with multiple tissues from Davidia involucrata Baill.</title>
        <authorList>
            <person name="Yang H."/>
            <person name="Zhou C."/>
            <person name="Li G."/>
            <person name="Wang J."/>
            <person name="Gao P."/>
            <person name="Wang M."/>
            <person name="Wang R."/>
            <person name="Zhao Y."/>
        </authorList>
    </citation>
    <scope>NUCLEOTIDE SEQUENCE</scope>
    <source>
        <tissue evidence="10">Mixed with DoveR01_LX</tissue>
    </source>
</reference>
<keyword evidence="4 8" id="KW-0805">Transcription regulation</keyword>
<sequence length="216" mass="24606">MELQLGLALSSNPIKGFDLNSYVYEPKEVLGSDSLNHFGSCLSTKSIMDHKKNKRCFDEAFGQSIDDVPQTLPLFWNSQPNQEDYHKELHHNSFITNKIGDEDVVGWPPIKSWRKKLSYQNHGGHNGGGGRGSKSMYVKVKMEGVAIGRKIDLSQHRSYQTLTDALIGMFWKCQENVKAYKLAYQDKEGDWLLAGDLPWRTFIRSAQRLKLLRTNG</sequence>
<feature type="domain" description="PB1" evidence="9">
    <location>
        <begin position="135"/>
        <end position="216"/>
    </location>
</feature>
<dbReference type="PANTHER" id="PTHR31734:SF38">
    <property type="entry name" value="AUXIN-RESPONSIVE PROTEIN IAA29"/>
    <property type="match status" value="1"/>
</dbReference>
<keyword evidence="6 8" id="KW-0539">Nucleus</keyword>
<dbReference type="GO" id="GO:0009734">
    <property type="term" value="P:auxin-activated signaling pathway"/>
    <property type="evidence" value="ECO:0007669"/>
    <property type="project" value="UniProtKB-UniRule"/>
</dbReference>
<dbReference type="GO" id="GO:0005634">
    <property type="term" value="C:nucleus"/>
    <property type="evidence" value="ECO:0007669"/>
    <property type="project" value="UniProtKB-SubCell"/>
</dbReference>
<evidence type="ECO:0000256" key="7">
    <source>
        <dbReference type="ARBA" id="ARBA00023294"/>
    </source>
</evidence>
<dbReference type="InterPro" id="IPR033389">
    <property type="entry name" value="AUX/IAA_dom"/>
</dbReference>
<dbReference type="PROSITE" id="PS51745">
    <property type="entry name" value="PB1"/>
    <property type="match status" value="1"/>
</dbReference>
<dbReference type="GO" id="GO:0006355">
    <property type="term" value="P:regulation of DNA-templated transcription"/>
    <property type="evidence" value="ECO:0007669"/>
    <property type="project" value="InterPro"/>
</dbReference>
<dbReference type="Pfam" id="PF02309">
    <property type="entry name" value="AUX_IAA"/>
    <property type="match status" value="2"/>
</dbReference>
<dbReference type="PANTHER" id="PTHR31734">
    <property type="entry name" value="AUXIN-RESPONSIVE PROTEIN IAA17"/>
    <property type="match status" value="1"/>
</dbReference>
<evidence type="ECO:0000256" key="2">
    <source>
        <dbReference type="ARBA" id="ARBA00006728"/>
    </source>
</evidence>
<gene>
    <name evidence="10" type="ORF">Din_029976</name>
</gene>
<comment type="similarity">
    <text evidence="2 8">Belongs to the Aux/IAA family.</text>
</comment>
<proteinExistence type="inferred from homology"/>
<dbReference type="InterPro" id="IPR003311">
    <property type="entry name" value="AUX_IAA"/>
</dbReference>
<keyword evidence="7 8" id="KW-0927">Auxin signaling pathway</keyword>
<evidence type="ECO:0000256" key="5">
    <source>
        <dbReference type="ARBA" id="ARBA00023163"/>
    </source>
</evidence>
<dbReference type="SUPFAM" id="SSF54277">
    <property type="entry name" value="CAD &amp; PB1 domains"/>
    <property type="match status" value="1"/>
</dbReference>
<name>A0A5B7AWQ0_DAVIN</name>
<evidence type="ECO:0000256" key="6">
    <source>
        <dbReference type="ARBA" id="ARBA00023242"/>
    </source>
</evidence>
<protein>
    <recommendedName>
        <fullName evidence="8">Auxin-responsive protein</fullName>
    </recommendedName>
</protein>
<comment type="subunit">
    <text evidence="8">Homodimers and heterodimers.</text>
</comment>
<dbReference type="InterPro" id="IPR053793">
    <property type="entry name" value="PB1-like"/>
</dbReference>
<comment type="function">
    <text evidence="8">Aux/IAA proteins are short-lived transcriptional factors that function as repressors of early auxin response genes at low auxin concentrations.</text>
</comment>
<evidence type="ECO:0000313" key="10">
    <source>
        <dbReference type="EMBL" id="MPA60535.1"/>
    </source>
</evidence>
<dbReference type="Gene3D" id="3.10.20.90">
    <property type="entry name" value="Phosphatidylinositol 3-kinase Catalytic Subunit, Chain A, domain 1"/>
    <property type="match status" value="1"/>
</dbReference>